<dbReference type="OrthoDB" id="9792386at2"/>
<evidence type="ECO:0000256" key="8">
    <source>
        <dbReference type="SAM" id="SignalP"/>
    </source>
</evidence>
<protein>
    <recommendedName>
        <fullName evidence="7">5-hydroxyisourate hydrolase</fullName>
        <shortName evidence="7">HIU hydrolase</shortName>
        <shortName evidence="7">HIUHase</shortName>
        <ecNumber evidence="7">3.5.2.17</ecNumber>
    </recommendedName>
</protein>
<evidence type="ECO:0000256" key="6">
    <source>
        <dbReference type="ARBA" id="ARBA00022801"/>
    </source>
</evidence>
<dbReference type="AlphaFoldDB" id="A0A4R6A9E1"/>
<dbReference type="Pfam" id="PF00576">
    <property type="entry name" value="Transthyretin"/>
    <property type="match status" value="1"/>
</dbReference>
<feature type="chain" id="PRO_5020631736" description="5-hydroxyisourate hydrolase" evidence="8">
    <location>
        <begin position="22"/>
        <end position="129"/>
    </location>
</feature>
<dbReference type="RefSeq" id="WP_133397023.1">
    <property type="nucleotide sequence ID" value="NZ_SNAA01000010.1"/>
</dbReference>
<dbReference type="Gene3D" id="2.60.40.180">
    <property type="entry name" value="Transthyretin/hydroxyisourate hydrolase domain"/>
    <property type="match status" value="1"/>
</dbReference>
<gene>
    <name evidence="10" type="primary">uraH</name>
    <name evidence="10" type="ORF">E2L08_10465</name>
</gene>
<evidence type="ECO:0000313" key="10">
    <source>
        <dbReference type="EMBL" id="TDL79432.1"/>
    </source>
</evidence>
<comment type="similarity">
    <text evidence="3 7">Belongs to the transthyretin family. 5-hydroxyisourate hydrolase subfamily.</text>
</comment>
<dbReference type="PANTHER" id="PTHR10395:SF7">
    <property type="entry name" value="5-HYDROXYISOURATE HYDROLASE"/>
    <property type="match status" value="1"/>
</dbReference>
<sequence length="129" mass="13763">MLRTLFTASAATILLSGAAMAEDISTHVLNIATGQGGGGVPVTLERHDGDGWEQVGSGTTQENGRIEGFGITAEKATYRLTFDTSAYDALGDDPFFPEIVVTFAIEDTERHHHVPVLVSPYGYSTYLGN</sequence>
<evidence type="ECO:0000256" key="1">
    <source>
        <dbReference type="ARBA" id="ARBA00001043"/>
    </source>
</evidence>
<evidence type="ECO:0000256" key="5">
    <source>
        <dbReference type="ARBA" id="ARBA00022631"/>
    </source>
</evidence>
<dbReference type="CDD" id="cd05822">
    <property type="entry name" value="TLP_HIUase"/>
    <property type="match status" value="1"/>
</dbReference>
<evidence type="ECO:0000256" key="3">
    <source>
        <dbReference type="ARBA" id="ARBA00009850"/>
    </source>
</evidence>
<evidence type="ECO:0000256" key="7">
    <source>
        <dbReference type="RuleBase" id="RU361270"/>
    </source>
</evidence>
<evidence type="ECO:0000313" key="11">
    <source>
        <dbReference type="Proteomes" id="UP000295701"/>
    </source>
</evidence>
<reference evidence="10 11" key="1">
    <citation type="submission" date="2019-03" db="EMBL/GenBank/DDBJ databases">
        <title>Primorskyibacter sp. SS33 isolated from sediments.</title>
        <authorList>
            <person name="Xunke S."/>
        </authorList>
    </citation>
    <scope>NUCLEOTIDE SEQUENCE [LARGE SCALE GENOMIC DNA]</scope>
    <source>
        <strain evidence="10 11">SS33</strain>
    </source>
</reference>
<dbReference type="PANTHER" id="PTHR10395">
    <property type="entry name" value="URICASE AND TRANSTHYRETIN-RELATED"/>
    <property type="match status" value="1"/>
</dbReference>
<accession>A0A4R6A9E1</accession>
<dbReference type="EMBL" id="SNAA01000010">
    <property type="protein sequence ID" value="TDL79432.1"/>
    <property type="molecule type" value="Genomic_DNA"/>
</dbReference>
<evidence type="ECO:0000259" key="9">
    <source>
        <dbReference type="Pfam" id="PF00576"/>
    </source>
</evidence>
<keyword evidence="5 7" id="KW-0659">Purine metabolism</keyword>
<keyword evidence="11" id="KW-1185">Reference proteome</keyword>
<name>A0A4R6A9E1_9RHOB</name>
<proteinExistence type="inferred from homology"/>
<comment type="caution">
    <text evidence="10">The sequence shown here is derived from an EMBL/GenBank/DDBJ whole genome shotgun (WGS) entry which is preliminary data.</text>
</comment>
<organism evidence="10 11">
    <name type="scientific">Palleronia sediminis</name>
    <dbReference type="NCBI Taxonomy" id="2547833"/>
    <lineage>
        <taxon>Bacteria</taxon>
        <taxon>Pseudomonadati</taxon>
        <taxon>Pseudomonadota</taxon>
        <taxon>Alphaproteobacteria</taxon>
        <taxon>Rhodobacterales</taxon>
        <taxon>Roseobacteraceae</taxon>
        <taxon>Palleronia</taxon>
    </lineage>
</organism>
<dbReference type="EC" id="3.5.2.17" evidence="7"/>
<evidence type="ECO:0000256" key="2">
    <source>
        <dbReference type="ARBA" id="ARBA00002704"/>
    </source>
</evidence>
<evidence type="ECO:0000256" key="4">
    <source>
        <dbReference type="ARBA" id="ARBA00011881"/>
    </source>
</evidence>
<feature type="signal peptide" evidence="8">
    <location>
        <begin position="1"/>
        <end position="21"/>
    </location>
</feature>
<dbReference type="InterPro" id="IPR036817">
    <property type="entry name" value="Transthyretin/HIU_hydrolase_sf"/>
</dbReference>
<feature type="domain" description="Transthyretin/hydroxyisourate hydrolase" evidence="9">
    <location>
        <begin position="24"/>
        <end position="128"/>
    </location>
</feature>
<dbReference type="InterPro" id="IPR023416">
    <property type="entry name" value="Transthyretin/HIU_hydrolase_d"/>
</dbReference>
<dbReference type="InterPro" id="IPR014306">
    <property type="entry name" value="Hydroxyisourate_hydrolase"/>
</dbReference>
<keyword evidence="8" id="KW-0732">Signal</keyword>
<dbReference type="NCBIfam" id="TIGR02962">
    <property type="entry name" value="hdxy_isourate"/>
    <property type="match status" value="1"/>
</dbReference>
<comment type="function">
    <text evidence="2">Catalyzes the hydrolysis of 5-hydroxyisourate (HIU) to 2-oxo-4-hydroxy-4-carboxy-5-ureidoimidazoline (OHCU).</text>
</comment>
<dbReference type="GO" id="GO:0006144">
    <property type="term" value="P:purine nucleobase metabolic process"/>
    <property type="evidence" value="ECO:0007669"/>
    <property type="project" value="UniProtKB-KW"/>
</dbReference>
<dbReference type="GO" id="GO:0033971">
    <property type="term" value="F:hydroxyisourate hydrolase activity"/>
    <property type="evidence" value="ECO:0007669"/>
    <property type="project" value="UniProtKB-EC"/>
</dbReference>
<comment type="catalytic activity">
    <reaction evidence="1 7">
        <text>5-hydroxyisourate + H2O = 5-hydroxy-2-oxo-4-ureido-2,5-dihydro-1H-imidazole-5-carboxylate + H(+)</text>
        <dbReference type="Rhea" id="RHEA:23736"/>
        <dbReference type="ChEBI" id="CHEBI:15377"/>
        <dbReference type="ChEBI" id="CHEBI:15378"/>
        <dbReference type="ChEBI" id="CHEBI:18072"/>
        <dbReference type="ChEBI" id="CHEBI:58639"/>
        <dbReference type="EC" id="3.5.2.17"/>
    </reaction>
</comment>
<keyword evidence="6 7" id="KW-0378">Hydrolase</keyword>
<dbReference type="Proteomes" id="UP000295701">
    <property type="component" value="Unassembled WGS sequence"/>
</dbReference>
<dbReference type="SUPFAM" id="SSF49472">
    <property type="entry name" value="Transthyretin (synonym: prealbumin)"/>
    <property type="match status" value="1"/>
</dbReference>
<comment type="subunit">
    <text evidence="4 7">Homotetramer.</text>
</comment>